<accession>A0AB94IN51</accession>
<reference evidence="1 2" key="1">
    <citation type="journal article" date="2014" name="Environ. Microbiol.">
        <title>The nitrate-ammonifying and nosZ-carrying bacterium Bacillus vireti is a potent source and sink for nitric and nitrous oxide under high nitrate conditions.</title>
        <authorList>
            <person name="Mania D."/>
            <person name="Heylen K."/>
            <person name="van Spanning R.J."/>
            <person name="Frostegard A."/>
        </authorList>
    </citation>
    <scope>NUCLEOTIDE SEQUENCE [LARGE SCALE GENOMIC DNA]</scope>
    <source>
        <strain evidence="1 2">LMG 21834</strain>
    </source>
</reference>
<sequence length="173" mass="19640">MFDPTAFDNMKVVIEGALYDKDSSGDIVIIDRNDLINMAKMSRRFNVSFQLPNSSITAVIEMEAKLVNLAAELIPSSLSGQLAGCHVKLQFFLEQQHGKMEYHAIEDILLNVWGVTRKITMAVHYNPLEIEKKVSNVITVEFGRLIGEDQLDDLVEMTEVMTTTIQELEHYYN</sequence>
<proteinExistence type="predicted"/>
<dbReference type="AlphaFoldDB" id="A0AB94IN51"/>
<protein>
    <recommendedName>
        <fullName evidence="3">Group-specific protein</fullName>
    </recommendedName>
</protein>
<dbReference type="EMBL" id="ALAN01000070">
    <property type="protein sequence ID" value="ETI68460.1"/>
    <property type="molecule type" value="Genomic_DNA"/>
</dbReference>
<evidence type="ECO:0000313" key="2">
    <source>
        <dbReference type="Proteomes" id="UP000018877"/>
    </source>
</evidence>
<gene>
    <name evidence="1" type="ORF">BAVI_12649</name>
</gene>
<evidence type="ECO:0000313" key="1">
    <source>
        <dbReference type="EMBL" id="ETI68460.1"/>
    </source>
</evidence>
<keyword evidence="2" id="KW-1185">Reference proteome</keyword>
<evidence type="ECO:0008006" key="3">
    <source>
        <dbReference type="Google" id="ProtNLM"/>
    </source>
</evidence>
<comment type="caution">
    <text evidence="1">The sequence shown here is derived from an EMBL/GenBank/DDBJ whole genome shotgun (WGS) entry which is preliminary data.</text>
</comment>
<name>A0AB94IN51_9BACI</name>
<organism evidence="1 2">
    <name type="scientific">Neobacillus vireti LMG 21834</name>
    <dbReference type="NCBI Taxonomy" id="1131730"/>
    <lineage>
        <taxon>Bacteria</taxon>
        <taxon>Bacillati</taxon>
        <taxon>Bacillota</taxon>
        <taxon>Bacilli</taxon>
        <taxon>Bacillales</taxon>
        <taxon>Bacillaceae</taxon>
        <taxon>Neobacillus</taxon>
    </lineage>
</organism>
<dbReference type="Proteomes" id="UP000018877">
    <property type="component" value="Unassembled WGS sequence"/>
</dbReference>
<dbReference type="RefSeq" id="WP_024028715.1">
    <property type="nucleotide sequence ID" value="NZ_ALAN01000070.1"/>
</dbReference>